<dbReference type="Gene3D" id="3.40.50.300">
    <property type="entry name" value="P-loop containing nucleotide triphosphate hydrolases"/>
    <property type="match status" value="1"/>
</dbReference>
<keyword evidence="4" id="KW-0548">Nucleotidyltransferase</keyword>
<dbReference type="SUPFAM" id="SSF52540">
    <property type="entry name" value="P-loop containing nucleoside triphosphate hydrolases"/>
    <property type="match status" value="1"/>
</dbReference>
<dbReference type="InterPro" id="IPR027032">
    <property type="entry name" value="Twinkle-like"/>
</dbReference>
<dbReference type="EMBL" id="MT143675">
    <property type="protein sequence ID" value="QJA99948.1"/>
    <property type="molecule type" value="Genomic_DNA"/>
</dbReference>
<evidence type="ECO:0000256" key="4">
    <source>
        <dbReference type="ARBA" id="ARBA00022695"/>
    </source>
</evidence>
<evidence type="ECO:0000256" key="2">
    <source>
        <dbReference type="ARBA" id="ARBA00022515"/>
    </source>
</evidence>
<dbReference type="SMART" id="SM00493">
    <property type="entry name" value="TOPRIM"/>
    <property type="match status" value="1"/>
</dbReference>
<dbReference type="CDD" id="cd00188">
    <property type="entry name" value="TOPRIM"/>
    <property type="match status" value="1"/>
</dbReference>
<dbReference type="Gene3D" id="3.90.580.10">
    <property type="entry name" value="Zinc finger, CHC2-type domain"/>
    <property type="match status" value="1"/>
</dbReference>
<dbReference type="GO" id="GO:0003697">
    <property type="term" value="F:single-stranded DNA binding"/>
    <property type="evidence" value="ECO:0007669"/>
    <property type="project" value="InterPro"/>
</dbReference>
<dbReference type="GO" id="GO:0006269">
    <property type="term" value="P:DNA replication, synthesis of primer"/>
    <property type="evidence" value="ECO:0007669"/>
    <property type="project" value="UniProtKB-KW"/>
</dbReference>
<keyword evidence="8" id="KW-0413">Isomerase</keyword>
<evidence type="ECO:0000256" key="3">
    <source>
        <dbReference type="ARBA" id="ARBA00022679"/>
    </source>
</evidence>
<reference evidence="8" key="1">
    <citation type="submission" date="2020-03" db="EMBL/GenBank/DDBJ databases">
        <title>The deep terrestrial virosphere.</title>
        <authorList>
            <person name="Holmfeldt K."/>
            <person name="Nilsson E."/>
            <person name="Simone D."/>
            <person name="Lopez-Fernandez M."/>
            <person name="Wu X."/>
            <person name="de Brujin I."/>
            <person name="Lundin D."/>
            <person name="Andersson A."/>
            <person name="Bertilsson S."/>
            <person name="Dopson M."/>
        </authorList>
    </citation>
    <scope>NUCLEOTIDE SEQUENCE</scope>
    <source>
        <strain evidence="8">MM171A00766</strain>
    </source>
</reference>
<dbReference type="SUPFAM" id="SSF56731">
    <property type="entry name" value="DNA primase core"/>
    <property type="match status" value="1"/>
</dbReference>
<gene>
    <name evidence="8" type="ORF">MM171A00766_0011</name>
</gene>
<dbReference type="GO" id="GO:0000428">
    <property type="term" value="C:DNA-directed RNA polymerase complex"/>
    <property type="evidence" value="ECO:0007669"/>
    <property type="project" value="UniProtKB-KW"/>
</dbReference>
<keyword evidence="1" id="KW-0240">DNA-directed RNA polymerase</keyword>
<sequence>MTFDELGIETKGKSGRYYTTCPFCSDDRKKKGVPCLTVNDVVGNRWYHCNHCGAKGNIDYIEKYKEVMKVSRMPSNLGQRKTYSIKVKNFLSSRGLDVKTALKRDIYELSGKDSSTILCYPFYIGQTLVNVKYRNLDWNEDSKTPKFWQISKEKGSKCCFMGLDSLSINMMDGDMRSKPNEVLIVEGENDWLTWKQLGYDNVLSVPQGAPNPDSKNLDKEFEYINDDYFQSIAKYIDIFYLITDGDGPGIFLRDYLARLLGKDRCFVVGYPDGYKDTNEVYAGNIKKKLKALGMQGVVALYESATPFPIKGIIKPSDVYNDLEKIRADGFRPGMSINVKEIDRLFTVKAPYMYVVCGVRGLGKSCFVRWYNVSLIRNNPDENINIGVYSPEMRPPAREFAKIIEVAIGKNIKRDDRNAMSDEQFSKAKRFVEKHFPLIAPDPKNFEDFNGRIKSADVNTLDSIFKYLIYLVKSHNIKGYVIDPWNTIEHQRKSSEQIDEYLAKCLEKILAFNHQYDLFCLIVGHPTNKVKRFDSGNFEKAGLHLMSGGAMWGNKADVGIIIHRSPWVTSGKMDTEGNAIYKYDKTAPTYIITDKVKFEELGSYGYAEMFMDMKQGGNFIPYNPKETKPVEQEKLKFNYTEEEDDEEIGVEEEVPF</sequence>
<dbReference type="InterPro" id="IPR006171">
    <property type="entry name" value="TOPRIM_dom"/>
</dbReference>
<feature type="domain" description="Toprim" evidence="7">
    <location>
        <begin position="180"/>
        <end position="265"/>
    </location>
</feature>
<keyword evidence="5" id="KW-0235">DNA replication</keyword>
<dbReference type="PANTHER" id="PTHR12873">
    <property type="entry name" value="T7-LIKE MITOCHONDRIAL DNA HELICASE"/>
    <property type="match status" value="1"/>
</dbReference>
<evidence type="ECO:0000256" key="1">
    <source>
        <dbReference type="ARBA" id="ARBA00022478"/>
    </source>
</evidence>
<evidence type="ECO:0000256" key="5">
    <source>
        <dbReference type="ARBA" id="ARBA00022705"/>
    </source>
</evidence>
<dbReference type="GO" id="GO:1990077">
    <property type="term" value="C:primosome complex"/>
    <property type="evidence" value="ECO:0007669"/>
    <property type="project" value="UniProtKB-KW"/>
</dbReference>
<dbReference type="GO" id="GO:0043139">
    <property type="term" value="F:5'-3' DNA helicase activity"/>
    <property type="evidence" value="ECO:0007669"/>
    <property type="project" value="InterPro"/>
</dbReference>
<dbReference type="SUPFAM" id="SSF57783">
    <property type="entry name" value="Zinc beta-ribbon"/>
    <property type="match status" value="1"/>
</dbReference>
<dbReference type="AlphaFoldDB" id="A0A6M3M5A8"/>
<dbReference type="GO" id="GO:0016779">
    <property type="term" value="F:nucleotidyltransferase activity"/>
    <property type="evidence" value="ECO:0007669"/>
    <property type="project" value="UniProtKB-KW"/>
</dbReference>
<evidence type="ECO:0000313" key="8">
    <source>
        <dbReference type="EMBL" id="QJA99948.1"/>
    </source>
</evidence>
<dbReference type="InterPro" id="IPR027417">
    <property type="entry name" value="P-loop_NTPase"/>
</dbReference>
<keyword evidence="6" id="KW-0804">Transcription</keyword>
<name>A0A6M3M5A8_9ZZZZ</name>
<dbReference type="InterPro" id="IPR036977">
    <property type="entry name" value="DNA_primase_Znf_CHC2"/>
</dbReference>
<organism evidence="8">
    <name type="scientific">viral metagenome</name>
    <dbReference type="NCBI Taxonomy" id="1070528"/>
    <lineage>
        <taxon>unclassified sequences</taxon>
        <taxon>metagenomes</taxon>
        <taxon>organismal metagenomes</taxon>
    </lineage>
</organism>
<keyword evidence="3" id="KW-0808">Transferase</keyword>
<keyword evidence="2" id="KW-0639">Primosome</keyword>
<accession>A0A6M3M5A8</accession>
<protein>
    <submittedName>
        <fullName evidence="8">Putative DNA topoisomerase-primase</fullName>
    </submittedName>
</protein>
<evidence type="ECO:0000259" key="7">
    <source>
        <dbReference type="SMART" id="SM00493"/>
    </source>
</evidence>
<evidence type="ECO:0000256" key="6">
    <source>
        <dbReference type="ARBA" id="ARBA00023163"/>
    </source>
</evidence>
<dbReference type="Gene3D" id="3.40.1360.10">
    <property type="match status" value="1"/>
</dbReference>
<proteinExistence type="predicted"/>
<dbReference type="Pfam" id="PF01751">
    <property type="entry name" value="Toprim"/>
    <property type="match status" value="1"/>
</dbReference>
<dbReference type="PANTHER" id="PTHR12873:SF0">
    <property type="entry name" value="TWINKLE MTDNA HELICASE"/>
    <property type="match status" value="1"/>
</dbReference>
<dbReference type="GO" id="GO:0008270">
    <property type="term" value="F:zinc ion binding"/>
    <property type="evidence" value="ECO:0007669"/>
    <property type="project" value="InterPro"/>
</dbReference>